<dbReference type="PANTHER" id="PTHR46078:SF2">
    <property type="entry name" value="FORK-HEAD DOMAIN-CONTAINING PROTEIN"/>
    <property type="match status" value="1"/>
</dbReference>
<evidence type="ECO:0000256" key="6">
    <source>
        <dbReference type="SAM" id="MobiDB-lite"/>
    </source>
</evidence>
<dbReference type="PRINTS" id="PR00053">
    <property type="entry name" value="FORKHEAD"/>
</dbReference>
<keyword evidence="1" id="KW-0805">Transcription regulation</keyword>
<keyword evidence="4 5" id="KW-0539">Nucleus</keyword>
<accession>A0ABR1LUX2</accession>
<dbReference type="Pfam" id="PF00250">
    <property type="entry name" value="Forkhead"/>
    <property type="match status" value="1"/>
</dbReference>
<feature type="region of interest" description="Disordered" evidence="6">
    <location>
        <begin position="819"/>
        <end position="951"/>
    </location>
</feature>
<feature type="compositionally biased region" description="Low complexity" evidence="6">
    <location>
        <begin position="170"/>
        <end position="181"/>
    </location>
</feature>
<keyword evidence="9" id="KW-1185">Reference proteome</keyword>
<comment type="subcellular location">
    <subcellularLocation>
        <location evidence="5">Nucleus</location>
    </subcellularLocation>
</comment>
<dbReference type="PANTHER" id="PTHR46078">
    <property type="entry name" value="FORKHEAD BOX PROTEIN J2 FAMILY MEMBER"/>
    <property type="match status" value="1"/>
</dbReference>
<dbReference type="InterPro" id="IPR001766">
    <property type="entry name" value="Fork_head_dom"/>
</dbReference>
<feature type="region of interest" description="Disordered" evidence="6">
    <location>
        <begin position="509"/>
        <end position="648"/>
    </location>
</feature>
<organism evidence="8 9">
    <name type="scientific">Phyllosticta citricarpa</name>
    <dbReference type="NCBI Taxonomy" id="55181"/>
    <lineage>
        <taxon>Eukaryota</taxon>
        <taxon>Fungi</taxon>
        <taxon>Dikarya</taxon>
        <taxon>Ascomycota</taxon>
        <taxon>Pezizomycotina</taxon>
        <taxon>Dothideomycetes</taxon>
        <taxon>Dothideomycetes incertae sedis</taxon>
        <taxon>Botryosphaeriales</taxon>
        <taxon>Phyllostictaceae</taxon>
        <taxon>Phyllosticta</taxon>
    </lineage>
</organism>
<evidence type="ECO:0000256" key="4">
    <source>
        <dbReference type="ARBA" id="ARBA00023242"/>
    </source>
</evidence>
<feature type="compositionally biased region" description="Polar residues" evidence="6">
    <location>
        <begin position="259"/>
        <end position="275"/>
    </location>
</feature>
<dbReference type="InterPro" id="IPR030456">
    <property type="entry name" value="TF_fork_head_CS_2"/>
</dbReference>
<feature type="compositionally biased region" description="Basic and acidic residues" evidence="6">
    <location>
        <begin position="676"/>
        <end position="693"/>
    </location>
</feature>
<feature type="region of interest" description="Disordered" evidence="6">
    <location>
        <begin position="259"/>
        <end position="336"/>
    </location>
</feature>
<feature type="domain" description="Fork-head" evidence="7">
    <location>
        <begin position="418"/>
        <end position="508"/>
    </location>
</feature>
<dbReference type="EMBL" id="JBBPDW010000029">
    <property type="protein sequence ID" value="KAK7538990.1"/>
    <property type="molecule type" value="Genomic_DNA"/>
</dbReference>
<feature type="compositionally biased region" description="Polar residues" evidence="6">
    <location>
        <begin position="710"/>
        <end position="720"/>
    </location>
</feature>
<evidence type="ECO:0000256" key="5">
    <source>
        <dbReference type="PROSITE-ProRule" id="PRU00089"/>
    </source>
</evidence>
<gene>
    <name evidence="8" type="ORF">IWX46DRAFT_583021</name>
</gene>
<sequence>MWLRANDEYNKTCLPWDPGTSHFPKQESCKQRASRYRGAEAAGACGTVGPVCATTPEPLNTYLYLFLPTSTIRPSIHLTRLPRPRSLFLFIFTSLALRRIRQSRDSAAHHHFALPCHARSLCASSVLPRRRLGTDPQAPISTSREHLRLHLPPRRRQNDYFSVLPPAIPTPKETAPVAPTTAPLPPPSSETRRFLAFLRVIRPARPTATLCDAPQPPAMAATRRHAAPLQIFQDPVNPFDHYDDPAAFPAYAPVTDVSSTHHTLLNPPSSETSGQSPHKHHGHSSSPPPQALAESSINSISIPPPRRNDFTTDSPMKRSSSMSSMAPHMPQTHGALFTTFPSTGMLDKENNFAALYGDHMTLPSDSHYHAKPLPKKSTLDSAPLRDRNSKKSKTQDADQDKPIPAPSEMPSVEDEGTKPAYSYATLIGMAILRAPQRRLTLAQIYKWISDTFSYYRSGETGWQNSIRHNLSLNKAFIKQERPKDDPGKGNYWAIEPGFERQFLKDKPRRIANPDNFFPATQSDFSRPATAPTRSAAPPMPSYQLQSTPVKESIDSSKFPDETELSSDATIPASDPAIHDGQDAASSGQENDMPPPAHALRSSPPPADITSSPPPAMSGNPQHEGTPPRTLRFQSTSRSGGRKRKFAALGDSGYYSSIESSAVKAAALAPLPASDADFDRPAHKRGRAEEEIARIRSSSYDSPTKGRPNFKQPSSIYASSSPFRPFDKSAGDYQTPLTPAIVFKKPAKPPASVSPNTNLRNHRKRIQELIDSPDKTLGVLSEGQPWSPAFQLPDEEHFNLMEENFSENFDVFNDSPLRQIYSARGSPEKRSAKRPSSSRAITSSNILADITGSRANATPEASKDWLKPPSHGRSLSDFFAGKQPSPSKTPGGSNADELFGVDLHSDDTEEPGLGFDILQGFQKIGSRQAPQDESPTKRASRPGMNRRYTTFL</sequence>
<feature type="compositionally biased region" description="Basic and acidic residues" evidence="6">
    <location>
        <begin position="551"/>
        <end position="560"/>
    </location>
</feature>
<name>A0ABR1LUX2_9PEZI</name>
<dbReference type="CDD" id="cd00059">
    <property type="entry name" value="FH_FOX"/>
    <property type="match status" value="1"/>
</dbReference>
<evidence type="ECO:0000256" key="3">
    <source>
        <dbReference type="ARBA" id="ARBA00023163"/>
    </source>
</evidence>
<feature type="compositionally biased region" description="Low complexity" evidence="6">
    <location>
        <begin position="317"/>
        <end position="330"/>
    </location>
</feature>
<feature type="compositionally biased region" description="Low complexity" evidence="6">
    <location>
        <begin position="525"/>
        <end position="536"/>
    </location>
</feature>
<feature type="DNA-binding region" description="Fork-head" evidence="5">
    <location>
        <begin position="418"/>
        <end position="508"/>
    </location>
</feature>
<feature type="region of interest" description="Disordered" evidence="6">
    <location>
        <begin position="366"/>
        <end position="416"/>
    </location>
</feature>
<reference evidence="8 9" key="1">
    <citation type="submission" date="2024-04" db="EMBL/GenBank/DDBJ databases">
        <title>Phyllosticta paracitricarpa is synonymous to the EU quarantine fungus P. citricarpa based on phylogenomic analyses.</title>
        <authorList>
            <consortium name="Lawrence Berkeley National Laboratory"/>
            <person name="Van Ingen-Buijs V.A."/>
            <person name="Van Westerhoven A.C."/>
            <person name="Haridas S."/>
            <person name="Skiadas P."/>
            <person name="Martin F."/>
            <person name="Groenewald J.Z."/>
            <person name="Crous P.W."/>
            <person name="Seidl M.F."/>
        </authorList>
    </citation>
    <scope>NUCLEOTIDE SEQUENCE [LARGE SCALE GENOMIC DNA]</scope>
    <source>
        <strain evidence="8 9">CBS 122670</strain>
    </source>
</reference>
<evidence type="ECO:0000313" key="8">
    <source>
        <dbReference type="EMBL" id="KAK7538990.1"/>
    </source>
</evidence>
<dbReference type="Gene3D" id="1.10.10.10">
    <property type="entry name" value="Winged helix-like DNA-binding domain superfamily/Winged helix DNA-binding domain"/>
    <property type="match status" value="1"/>
</dbReference>
<proteinExistence type="predicted"/>
<dbReference type="InterPro" id="IPR036388">
    <property type="entry name" value="WH-like_DNA-bd_sf"/>
</dbReference>
<dbReference type="InterPro" id="IPR045912">
    <property type="entry name" value="FOXJ2/3-like"/>
</dbReference>
<feature type="compositionally biased region" description="Pro residues" evidence="6">
    <location>
        <begin position="592"/>
        <end position="615"/>
    </location>
</feature>
<comment type="caution">
    <text evidence="8">The sequence shown here is derived from an EMBL/GenBank/DDBJ whole genome shotgun (WGS) entry which is preliminary data.</text>
</comment>
<dbReference type="PROSITE" id="PS50039">
    <property type="entry name" value="FORK_HEAD_3"/>
    <property type="match status" value="1"/>
</dbReference>
<feature type="region of interest" description="Disordered" evidence="6">
    <location>
        <begin position="672"/>
        <end position="720"/>
    </location>
</feature>
<evidence type="ECO:0000259" key="7">
    <source>
        <dbReference type="PROSITE" id="PS50039"/>
    </source>
</evidence>
<dbReference type="InterPro" id="IPR036390">
    <property type="entry name" value="WH_DNA-bd_sf"/>
</dbReference>
<evidence type="ECO:0000256" key="2">
    <source>
        <dbReference type="ARBA" id="ARBA00023125"/>
    </source>
</evidence>
<evidence type="ECO:0000313" key="9">
    <source>
        <dbReference type="Proteomes" id="UP001365128"/>
    </source>
</evidence>
<dbReference type="Proteomes" id="UP001365128">
    <property type="component" value="Unassembled WGS sequence"/>
</dbReference>
<dbReference type="SMART" id="SM00339">
    <property type="entry name" value="FH"/>
    <property type="match status" value="1"/>
</dbReference>
<feature type="region of interest" description="Disordered" evidence="6">
    <location>
        <begin position="740"/>
        <end position="761"/>
    </location>
</feature>
<dbReference type="PROSITE" id="PS00658">
    <property type="entry name" value="FORK_HEAD_2"/>
    <property type="match status" value="1"/>
</dbReference>
<dbReference type="SUPFAM" id="SSF46785">
    <property type="entry name" value="Winged helix' DNA-binding domain"/>
    <property type="match status" value="1"/>
</dbReference>
<keyword evidence="2 5" id="KW-0238">DNA-binding</keyword>
<protein>
    <recommendedName>
        <fullName evidence="7">Fork-head domain-containing protein</fullName>
    </recommendedName>
</protein>
<evidence type="ECO:0000256" key="1">
    <source>
        <dbReference type="ARBA" id="ARBA00023015"/>
    </source>
</evidence>
<feature type="compositionally biased region" description="Basic and acidic residues" evidence="6">
    <location>
        <begin position="383"/>
        <end position="401"/>
    </location>
</feature>
<feature type="region of interest" description="Disordered" evidence="6">
    <location>
        <begin position="160"/>
        <end position="189"/>
    </location>
</feature>
<keyword evidence="3" id="KW-0804">Transcription</keyword>